<dbReference type="Gene3D" id="2.50.20.20">
    <property type="match status" value="1"/>
</dbReference>
<comment type="caution">
    <text evidence="1">The sequence shown here is derived from an EMBL/GenBank/DDBJ whole genome shotgun (WGS) entry which is preliminary data.</text>
</comment>
<protein>
    <recommendedName>
        <fullName evidence="3">Lipoprotein</fullName>
    </recommendedName>
</protein>
<dbReference type="RefSeq" id="WP_204844520.1">
    <property type="nucleotide sequence ID" value="NZ_JAFBCL010000001.1"/>
</dbReference>
<dbReference type="Proteomes" id="UP001195724">
    <property type="component" value="Unassembled WGS sequence"/>
</dbReference>
<dbReference type="PROSITE" id="PS51257">
    <property type="entry name" value="PROKAR_LIPOPROTEIN"/>
    <property type="match status" value="1"/>
</dbReference>
<evidence type="ECO:0008006" key="3">
    <source>
        <dbReference type="Google" id="ProtNLM"/>
    </source>
</evidence>
<name>A0ABS2SDA6_9PSEU</name>
<sequence length="240" mass="25965">MRRSVVPLLLCAGVLAGCAERTPVPEATLEPVARDARTLVAALVARSAEQHSVRFDAETTLSGRRVRVGGDLLRTRGGRLVALREDSVDVVVLPDAGFARTGGGSWTRLDRADPAPVKSGVPVEGLPDEVDPRSVVDPLRGSLIVETGDESLDGVPTRRYTMLVDLRHQAERTTDIAHRGRLLAAYESGFTGTAVVWVGPGNLPVRVEQTLKTLEENVFQRTVHRFADWNADIRIAAPLP</sequence>
<gene>
    <name evidence="1" type="ORF">JOE68_004810</name>
</gene>
<evidence type="ECO:0000313" key="1">
    <source>
        <dbReference type="EMBL" id="MBM7813945.1"/>
    </source>
</evidence>
<organism evidence="1 2">
    <name type="scientific">Saccharothrix algeriensis</name>
    <dbReference type="NCBI Taxonomy" id="173560"/>
    <lineage>
        <taxon>Bacteria</taxon>
        <taxon>Bacillati</taxon>
        <taxon>Actinomycetota</taxon>
        <taxon>Actinomycetes</taxon>
        <taxon>Pseudonocardiales</taxon>
        <taxon>Pseudonocardiaceae</taxon>
        <taxon>Saccharothrix</taxon>
    </lineage>
</organism>
<accession>A0ABS2SDA6</accession>
<proteinExistence type="predicted"/>
<reference evidence="1 2" key="1">
    <citation type="submission" date="2021-01" db="EMBL/GenBank/DDBJ databases">
        <title>Sequencing the genomes of 1000 actinobacteria strains.</title>
        <authorList>
            <person name="Klenk H.-P."/>
        </authorList>
    </citation>
    <scope>NUCLEOTIDE SEQUENCE [LARGE SCALE GENOMIC DNA]</scope>
    <source>
        <strain evidence="1 2">DSM 44581</strain>
    </source>
</reference>
<keyword evidence="2" id="KW-1185">Reference proteome</keyword>
<evidence type="ECO:0000313" key="2">
    <source>
        <dbReference type="Proteomes" id="UP001195724"/>
    </source>
</evidence>
<dbReference type="EMBL" id="JAFBCL010000001">
    <property type="protein sequence ID" value="MBM7813945.1"/>
    <property type="molecule type" value="Genomic_DNA"/>
</dbReference>